<dbReference type="GeneID" id="20238095"/>
<dbReference type="OrthoDB" id="341578at2759"/>
<dbReference type="AlphaFoldDB" id="V4C5J3"/>
<feature type="signal peptide" evidence="1">
    <location>
        <begin position="1"/>
        <end position="26"/>
    </location>
</feature>
<gene>
    <name evidence="2" type="ORF">LOTGIDRAFT_159606</name>
</gene>
<dbReference type="SMART" id="SM00564">
    <property type="entry name" value="PQQ"/>
    <property type="match status" value="2"/>
</dbReference>
<accession>V4C5J3</accession>
<evidence type="ECO:0000313" key="2">
    <source>
        <dbReference type="EMBL" id="ESO96859.1"/>
    </source>
</evidence>
<organism evidence="2 3">
    <name type="scientific">Lottia gigantea</name>
    <name type="common">Giant owl limpet</name>
    <dbReference type="NCBI Taxonomy" id="225164"/>
    <lineage>
        <taxon>Eukaryota</taxon>
        <taxon>Metazoa</taxon>
        <taxon>Spiralia</taxon>
        <taxon>Lophotrochozoa</taxon>
        <taxon>Mollusca</taxon>
        <taxon>Gastropoda</taxon>
        <taxon>Patellogastropoda</taxon>
        <taxon>Lottioidea</taxon>
        <taxon>Lottiidae</taxon>
        <taxon>Lottia</taxon>
    </lineage>
</organism>
<evidence type="ECO:0000313" key="3">
    <source>
        <dbReference type="Proteomes" id="UP000030746"/>
    </source>
</evidence>
<dbReference type="InterPro" id="IPR011047">
    <property type="entry name" value="Quinoprotein_ADH-like_sf"/>
</dbReference>
<dbReference type="RefSeq" id="XP_009052357.1">
    <property type="nucleotide sequence ID" value="XM_009054109.1"/>
</dbReference>
<keyword evidence="3" id="KW-1185">Reference proteome</keyword>
<dbReference type="OMA" id="QWVHLMS"/>
<dbReference type="InterPro" id="IPR018391">
    <property type="entry name" value="PQQ_b-propeller_rpt"/>
</dbReference>
<dbReference type="Gene3D" id="2.130.10.10">
    <property type="entry name" value="YVTN repeat-like/Quinoprotein amine dehydrogenase"/>
    <property type="match status" value="1"/>
</dbReference>
<dbReference type="CTD" id="20238095"/>
<dbReference type="Proteomes" id="UP000030746">
    <property type="component" value="Unassembled WGS sequence"/>
</dbReference>
<dbReference type="InterPro" id="IPR015943">
    <property type="entry name" value="WD40/YVTN_repeat-like_dom_sf"/>
</dbReference>
<dbReference type="EMBL" id="KB201362">
    <property type="protein sequence ID" value="ESO96859.1"/>
    <property type="molecule type" value="Genomic_DNA"/>
</dbReference>
<feature type="chain" id="PRO_5004718467" evidence="1">
    <location>
        <begin position="27"/>
        <end position="353"/>
    </location>
</feature>
<dbReference type="SUPFAM" id="SSF50998">
    <property type="entry name" value="Quinoprotein alcohol dehydrogenase-like"/>
    <property type="match status" value="1"/>
</dbReference>
<reference evidence="2 3" key="1">
    <citation type="journal article" date="2013" name="Nature">
        <title>Insights into bilaterian evolution from three spiralian genomes.</title>
        <authorList>
            <person name="Simakov O."/>
            <person name="Marletaz F."/>
            <person name="Cho S.J."/>
            <person name="Edsinger-Gonzales E."/>
            <person name="Havlak P."/>
            <person name="Hellsten U."/>
            <person name="Kuo D.H."/>
            <person name="Larsson T."/>
            <person name="Lv J."/>
            <person name="Arendt D."/>
            <person name="Savage R."/>
            <person name="Osoegawa K."/>
            <person name="de Jong P."/>
            <person name="Grimwood J."/>
            <person name="Chapman J.A."/>
            <person name="Shapiro H."/>
            <person name="Aerts A."/>
            <person name="Otillar R.P."/>
            <person name="Terry A.Y."/>
            <person name="Boore J.L."/>
            <person name="Grigoriev I.V."/>
            <person name="Lindberg D.R."/>
            <person name="Seaver E.C."/>
            <person name="Weisblat D.A."/>
            <person name="Putnam N.H."/>
            <person name="Rokhsar D.S."/>
        </authorList>
    </citation>
    <scope>NUCLEOTIDE SEQUENCE [LARGE SCALE GENOMIC DNA]</scope>
</reference>
<sequence>MGRNRCSKWLARVVGVIASLSAICSGKPGYVKVPEEDHLGNSIQDSHPRVSGGHCESVKDNLLMFVSTLDGRVSVLDVKNEGQLLWSVQADARPLLSSSIGKLELNKDGVRTRLIPSLDGGLYQYDGDSIEAVPITAEKLLGSSFRLDDRTMMIGGKDTKSYGVDALSGQVRYVCGVDGCKFLGEGEVTDDEDIIVIKRSTQTVRAVESKSGTERWNFSVGHHELEFVDASLPLADDEIGDEDGVTITPCPTPDETEEEERLTDYLDHTLKIIVPEGMIVSLSPDHDNQVLWQHRFSSPVTNAWLLKKGVMKRLSLFDNKYVPALSSFQPDNSIEGLPKEPLLYVGKFYSFIN</sequence>
<evidence type="ECO:0000256" key="1">
    <source>
        <dbReference type="SAM" id="SignalP"/>
    </source>
</evidence>
<dbReference type="STRING" id="225164.V4C5J3"/>
<dbReference type="HOGENOM" id="CLU_785928_0_0_1"/>
<name>V4C5J3_LOTGI</name>
<proteinExistence type="predicted"/>
<protein>
    <submittedName>
        <fullName evidence="2">Uncharacterized protein</fullName>
    </submittedName>
</protein>
<dbReference type="KEGG" id="lgi:LOTGIDRAFT_159606"/>
<keyword evidence="1" id="KW-0732">Signal</keyword>